<sequence>MGISSTQLGSDSGIARRLTIFATTMMMFVVLTASPASAWTVAECSFTGF</sequence>
<reference evidence="2" key="1">
    <citation type="submission" date="2018-06" db="EMBL/GenBank/DDBJ databases">
        <authorList>
            <person name="Zhirakovskaya E."/>
        </authorList>
    </citation>
    <scope>NUCLEOTIDE SEQUENCE</scope>
</reference>
<keyword evidence="1" id="KW-0812">Transmembrane</keyword>
<accession>A0A3B0SQ29</accession>
<organism evidence="2">
    <name type="scientific">hydrothermal vent metagenome</name>
    <dbReference type="NCBI Taxonomy" id="652676"/>
    <lineage>
        <taxon>unclassified sequences</taxon>
        <taxon>metagenomes</taxon>
        <taxon>ecological metagenomes</taxon>
    </lineage>
</organism>
<keyword evidence="1" id="KW-0472">Membrane</keyword>
<proteinExistence type="predicted"/>
<evidence type="ECO:0000313" key="2">
    <source>
        <dbReference type="EMBL" id="VAV96965.1"/>
    </source>
</evidence>
<evidence type="ECO:0000256" key="1">
    <source>
        <dbReference type="SAM" id="Phobius"/>
    </source>
</evidence>
<protein>
    <submittedName>
        <fullName evidence="2">Uncharacterized protein</fullName>
    </submittedName>
</protein>
<keyword evidence="1" id="KW-1133">Transmembrane helix</keyword>
<dbReference type="AlphaFoldDB" id="A0A3B0SQ29"/>
<feature type="transmembrane region" description="Helical" evidence="1">
    <location>
        <begin position="20"/>
        <end position="42"/>
    </location>
</feature>
<name>A0A3B0SQ29_9ZZZZ</name>
<feature type="non-terminal residue" evidence="2">
    <location>
        <position position="49"/>
    </location>
</feature>
<dbReference type="EMBL" id="UOEK01000109">
    <property type="protein sequence ID" value="VAV96965.1"/>
    <property type="molecule type" value="Genomic_DNA"/>
</dbReference>
<gene>
    <name evidence="2" type="ORF">MNBD_ACTINO02-1915</name>
</gene>